<accession>A0A1Z5JUG1</accession>
<dbReference type="AlphaFoldDB" id="A0A1Z5JUG1"/>
<dbReference type="EMBL" id="BDSP01000120">
    <property type="protein sequence ID" value="GAX17685.1"/>
    <property type="molecule type" value="Genomic_DNA"/>
</dbReference>
<organism evidence="1 2">
    <name type="scientific">Fistulifera solaris</name>
    <name type="common">Oleaginous diatom</name>
    <dbReference type="NCBI Taxonomy" id="1519565"/>
    <lineage>
        <taxon>Eukaryota</taxon>
        <taxon>Sar</taxon>
        <taxon>Stramenopiles</taxon>
        <taxon>Ochrophyta</taxon>
        <taxon>Bacillariophyta</taxon>
        <taxon>Bacillariophyceae</taxon>
        <taxon>Bacillariophycidae</taxon>
        <taxon>Naviculales</taxon>
        <taxon>Naviculaceae</taxon>
        <taxon>Fistulifera</taxon>
    </lineage>
</organism>
<name>A0A1Z5JUG1_FISSO</name>
<proteinExistence type="predicted"/>
<protein>
    <submittedName>
        <fullName evidence="1">Uncharacterized protein</fullName>
    </submittedName>
</protein>
<sequence length="304" mass="34722">MNEDTPLLQIIPQDALSPEQRAFCRNPDIDLPLYRLLREPTHLDDFDWENEYDRAIWRDNQTIIYLSFSTIRKYDERRPFREKSVSFVINCGNKYILSFGMIYGKSDAAIAETATFFWSLKQSDAYNIVSLQIGNTFNEQSDTFDHGALSPEQLAQILDANPTRHCDMKLGTWSAEQSVILASRPYPLKLTLGASVVERDDCFRFSDGGTAFVEALQNRELGFGNLAVDFRTKGRNVISLSHINMKRLFKLPHMFDRLAIEGVDEEFVLLPFSAQVSALSYHLDAQHLQHDDLDSLDIAANNLT</sequence>
<evidence type="ECO:0000313" key="2">
    <source>
        <dbReference type="Proteomes" id="UP000198406"/>
    </source>
</evidence>
<evidence type="ECO:0000313" key="1">
    <source>
        <dbReference type="EMBL" id="GAX17685.1"/>
    </source>
</evidence>
<gene>
    <name evidence="1" type="ORF">FisN_10Lh383</name>
</gene>
<keyword evidence="2" id="KW-1185">Reference proteome</keyword>
<comment type="caution">
    <text evidence="1">The sequence shown here is derived from an EMBL/GenBank/DDBJ whole genome shotgun (WGS) entry which is preliminary data.</text>
</comment>
<reference evidence="1 2" key="1">
    <citation type="journal article" date="2015" name="Plant Cell">
        <title>Oil accumulation by the oleaginous diatom Fistulifera solaris as revealed by the genome and transcriptome.</title>
        <authorList>
            <person name="Tanaka T."/>
            <person name="Maeda Y."/>
            <person name="Veluchamy A."/>
            <person name="Tanaka M."/>
            <person name="Abida H."/>
            <person name="Marechal E."/>
            <person name="Bowler C."/>
            <person name="Muto M."/>
            <person name="Sunaga Y."/>
            <person name="Tanaka M."/>
            <person name="Yoshino T."/>
            <person name="Taniguchi T."/>
            <person name="Fukuda Y."/>
            <person name="Nemoto M."/>
            <person name="Matsumoto M."/>
            <person name="Wong P.S."/>
            <person name="Aburatani S."/>
            <person name="Fujibuchi W."/>
        </authorList>
    </citation>
    <scope>NUCLEOTIDE SEQUENCE [LARGE SCALE GENOMIC DNA]</scope>
    <source>
        <strain evidence="1 2">JPCC DA0580</strain>
    </source>
</reference>
<dbReference type="InParanoid" id="A0A1Z5JUG1"/>
<dbReference type="Proteomes" id="UP000198406">
    <property type="component" value="Unassembled WGS sequence"/>
</dbReference>